<dbReference type="Proteomes" id="UP000245591">
    <property type="component" value="Unassembled WGS sequence"/>
</dbReference>
<feature type="transmembrane region" description="Helical" evidence="5">
    <location>
        <begin position="180"/>
        <end position="196"/>
    </location>
</feature>
<dbReference type="PANTHER" id="PTHR23091">
    <property type="entry name" value="N-TERMINAL ACETYLTRANSFERASE"/>
    <property type="match status" value="1"/>
</dbReference>
<feature type="transmembrane region" description="Helical" evidence="5">
    <location>
        <begin position="80"/>
        <end position="105"/>
    </location>
</feature>
<dbReference type="InterPro" id="IPR000182">
    <property type="entry name" value="GNAT_dom"/>
</dbReference>
<evidence type="ECO:0000256" key="1">
    <source>
        <dbReference type="ARBA" id="ARBA00022679"/>
    </source>
</evidence>
<dbReference type="AlphaFoldDB" id="A0A2U1J8B9"/>
<comment type="similarity">
    <text evidence="3">Belongs to the acetyltransferase family. ARD1 subfamily.</text>
</comment>
<feature type="transmembrane region" description="Helical" evidence="5">
    <location>
        <begin position="287"/>
        <end position="309"/>
    </location>
</feature>
<dbReference type="SUPFAM" id="SSF55729">
    <property type="entry name" value="Acyl-CoA N-acyltransferases (Nat)"/>
    <property type="match status" value="1"/>
</dbReference>
<dbReference type="GO" id="GO:0031415">
    <property type="term" value="C:NatA complex"/>
    <property type="evidence" value="ECO:0007669"/>
    <property type="project" value="InterPro"/>
</dbReference>
<comment type="caution">
    <text evidence="7">The sequence shown here is derived from an EMBL/GenBank/DDBJ whole genome shotgun (WGS) entry which is preliminary data.</text>
</comment>
<keyword evidence="5" id="KW-0812">Transmembrane</keyword>
<keyword evidence="2" id="KW-0012">Acyltransferase</keyword>
<dbReference type="PANTHER" id="PTHR23091:SF4">
    <property type="entry name" value="N-TERMINAL AMINO-ACID N(ALPHA)-ACETYLTRANSFERASE NATA"/>
    <property type="match status" value="1"/>
</dbReference>
<sequence>MTAFLTSPFFLSKQSFLTTELTGFVSSNDHSDSDTACSTPAARSPTVPSKNPLPTIAFPPLPPSPYLSFSQKLSLSFSPFLSYLSSLPYFNSFLYIVASILYVLFSSLVETSLSFTYSQASVAFSHILTSVLLHLFPLFAPPKPVPIAPVLVFAAWSTFNSILEHYALLNNASFISYQHYKAFLVVLVFFLCKYRTSQKSPLPSTFNPISQPRPKTFVYTFAIAFGSCLLSTVSYAQHSIAPKFSLLGSFLAILSTSSQALFLVLFQTYLSSNRFHPFVFLRYYSPVVAALTFLFGLPLTGSLSGFLNYDFFRSSRVSPNLSFVLLAALCLFGALKNIFSVHILSKHGAYFLALTFALKDPFLLIEDFTGIQNCNLHNLPENYQLKYYLYHALTWPQLSFVAIDSSSKRIVGYVLAKIDEDSEKPNTPISGHITSISVMRSYRKLGLAKKLMKLSQYNMKAIYNAAFVSLHVRVGNQAAIALYQKSLSFSVDHVEKKYYADGEDAYSMKLIL</sequence>
<protein>
    <recommendedName>
        <fullName evidence="6">N-acetyltransferase domain-containing protein</fullName>
    </recommendedName>
</protein>
<feature type="transmembrane region" description="Helical" evidence="5">
    <location>
        <begin position="244"/>
        <end position="266"/>
    </location>
</feature>
<dbReference type="EMBL" id="MBFU01000188">
    <property type="protein sequence ID" value="PWA01327.1"/>
    <property type="molecule type" value="Genomic_DNA"/>
</dbReference>
<evidence type="ECO:0000256" key="4">
    <source>
        <dbReference type="SAM" id="MobiDB-lite"/>
    </source>
</evidence>
<dbReference type="InterPro" id="IPR045047">
    <property type="entry name" value="Ard1-like"/>
</dbReference>
<evidence type="ECO:0000313" key="7">
    <source>
        <dbReference type="EMBL" id="PWA01327.1"/>
    </source>
</evidence>
<gene>
    <name evidence="7" type="ORF">BB558_002572</name>
</gene>
<keyword evidence="5" id="KW-0472">Membrane</keyword>
<accession>A0A2U1J8B9</accession>
<feature type="compositionally biased region" description="Polar residues" evidence="4">
    <location>
        <begin position="28"/>
        <end position="38"/>
    </location>
</feature>
<evidence type="ECO:0000256" key="3">
    <source>
        <dbReference type="ARBA" id="ARBA00025786"/>
    </source>
</evidence>
<dbReference type="GO" id="GO:1990189">
    <property type="term" value="F:protein N-terminal-serine acetyltransferase activity"/>
    <property type="evidence" value="ECO:0007669"/>
    <property type="project" value="TreeGrafter"/>
</dbReference>
<dbReference type="GO" id="GO:1990190">
    <property type="term" value="F:protein-N-terminal-glutamate acetyltransferase activity"/>
    <property type="evidence" value="ECO:0007669"/>
    <property type="project" value="TreeGrafter"/>
</dbReference>
<organism evidence="7 8">
    <name type="scientific">Smittium angustum</name>
    <dbReference type="NCBI Taxonomy" id="133377"/>
    <lineage>
        <taxon>Eukaryota</taxon>
        <taxon>Fungi</taxon>
        <taxon>Fungi incertae sedis</taxon>
        <taxon>Zoopagomycota</taxon>
        <taxon>Kickxellomycotina</taxon>
        <taxon>Harpellomycetes</taxon>
        <taxon>Harpellales</taxon>
        <taxon>Legeriomycetaceae</taxon>
        <taxon>Smittium</taxon>
    </lineage>
</organism>
<dbReference type="InterPro" id="IPR016181">
    <property type="entry name" value="Acyl_CoA_acyltransferase"/>
</dbReference>
<feature type="region of interest" description="Disordered" evidence="4">
    <location>
        <begin position="28"/>
        <end position="50"/>
    </location>
</feature>
<dbReference type="CDD" id="cd04301">
    <property type="entry name" value="NAT_SF"/>
    <property type="match status" value="1"/>
</dbReference>
<dbReference type="PROSITE" id="PS51186">
    <property type="entry name" value="GNAT"/>
    <property type="match status" value="1"/>
</dbReference>
<evidence type="ECO:0000256" key="5">
    <source>
        <dbReference type="SAM" id="Phobius"/>
    </source>
</evidence>
<keyword evidence="1" id="KW-0808">Transferase</keyword>
<proteinExistence type="inferred from homology"/>
<keyword evidence="8" id="KW-1185">Reference proteome</keyword>
<evidence type="ECO:0000259" key="6">
    <source>
        <dbReference type="PROSITE" id="PS51186"/>
    </source>
</evidence>
<reference evidence="7 8" key="1">
    <citation type="journal article" date="2018" name="MBio">
        <title>Comparative Genomics Reveals the Core Gene Toolbox for the Fungus-Insect Symbiosis.</title>
        <authorList>
            <person name="Wang Y."/>
            <person name="Stata M."/>
            <person name="Wang W."/>
            <person name="Stajich J.E."/>
            <person name="White M.M."/>
            <person name="Moncalvo J.M."/>
        </authorList>
    </citation>
    <scope>NUCLEOTIDE SEQUENCE [LARGE SCALE GENOMIC DNA]</scope>
    <source>
        <strain evidence="7 8">AUS-126-30</strain>
    </source>
</reference>
<evidence type="ECO:0000313" key="8">
    <source>
        <dbReference type="Proteomes" id="UP000245591"/>
    </source>
</evidence>
<feature type="transmembrane region" description="Helical" evidence="5">
    <location>
        <begin position="117"/>
        <end position="140"/>
    </location>
</feature>
<evidence type="ECO:0000256" key="2">
    <source>
        <dbReference type="ARBA" id="ARBA00023315"/>
    </source>
</evidence>
<name>A0A2U1J8B9_SMIAN</name>
<feature type="transmembrane region" description="Helical" evidence="5">
    <location>
        <begin position="321"/>
        <end position="339"/>
    </location>
</feature>
<dbReference type="Pfam" id="PF00583">
    <property type="entry name" value="Acetyltransf_1"/>
    <property type="match status" value="1"/>
</dbReference>
<feature type="transmembrane region" description="Helical" evidence="5">
    <location>
        <begin position="217"/>
        <end position="238"/>
    </location>
</feature>
<keyword evidence="5" id="KW-1133">Transmembrane helix</keyword>
<feature type="domain" description="N-acetyltransferase" evidence="6">
    <location>
        <begin position="354"/>
        <end position="512"/>
    </location>
</feature>
<dbReference type="Gene3D" id="3.40.630.30">
    <property type="match status" value="1"/>
</dbReference>